<organism evidence="2 3">
    <name type="scientific">Mycena sanguinolenta</name>
    <dbReference type="NCBI Taxonomy" id="230812"/>
    <lineage>
        <taxon>Eukaryota</taxon>
        <taxon>Fungi</taxon>
        <taxon>Dikarya</taxon>
        <taxon>Basidiomycota</taxon>
        <taxon>Agaricomycotina</taxon>
        <taxon>Agaricomycetes</taxon>
        <taxon>Agaricomycetidae</taxon>
        <taxon>Agaricales</taxon>
        <taxon>Marasmiineae</taxon>
        <taxon>Mycenaceae</taxon>
        <taxon>Mycena</taxon>
    </lineage>
</organism>
<dbReference type="PANTHER" id="PTHR24148:SF64">
    <property type="entry name" value="HETEROKARYON INCOMPATIBILITY DOMAIN-CONTAINING PROTEIN"/>
    <property type="match status" value="1"/>
</dbReference>
<evidence type="ECO:0000259" key="1">
    <source>
        <dbReference type="Pfam" id="PF06985"/>
    </source>
</evidence>
<dbReference type="PANTHER" id="PTHR24148">
    <property type="entry name" value="ANKYRIN REPEAT DOMAIN-CONTAINING PROTEIN 39 HOMOLOG-RELATED"/>
    <property type="match status" value="1"/>
</dbReference>
<dbReference type="OrthoDB" id="5303367at2759"/>
<dbReference type="InterPro" id="IPR010730">
    <property type="entry name" value="HET"/>
</dbReference>
<accession>A0A8H6X9I8</accession>
<dbReference type="Proteomes" id="UP000623467">
    <property type="component" value="Unassembled WGS sequence"/>
</dbReference>
<evidence type="ECO:0000313" key="3">
    <source>
        <dbReference type="Proteomes" id="UP000623467"/>
    </source>
</evidence>
<sequence>MEGTSIKDVPAELILEIPIGSLSEHRPPLDLSTSATPCRYRLIGCTELVSDNKLSIYEFQNFPSVPYSAISYVWRGNSVDANYPGSAFSVRGAEDGDPLGVEVLHDACQASLMKKARYLWIDRLCIMQMNSEDKHFQIQEMYRIYCSCAVCLVVPGGLRRLVRLDEETTWIHRGWTLQEALAPAVSLVMFAWKLGNAKARGGDNSGEIEEVTPNRSALATLSLIVDACTVGTISISSAESPQNISAEATIFSSQPSARSYKDLPFWRPTRRIMAPNVSALAVAKAEELSQDEREYAIWQSALMRTSSRPVDMVFSIMGLFGVTLDTRKFHKDDRIGATIALAREILQQGGRANWLGASFRAQPCPHLSTFPLFPRTRVAGKALVRGEDGRFREVSQLMENEYPNENVLGHMPQGSMDADGYLSFDAKAVQLEQVLHKSDEDPMEQSSPELSFIKATDETTWRVLSDAETMTPDVPRTFAILLGFFVGYFPGGTPAHDANNVRAMLVQEHDAEKFHVRSYFMLPKKYQARAKQWKLSSFSVGGPEHRAGTEVEEELDEELVESTSYDPALFESSPHKRREPRTLKHMSEHRARWAAPQTYLERPTAPVVDTAMK</sequence>
<keyword evidence="3" id="KW-1185">Reference proteome</keyword>
<evidence type="ECO:0000313" key="2">
    <source>
        <dbReference type="EMBL" id="KAF7336424.1"/>
    </source>
</evidence>
<protein>
    <submittedName>
        <fullName evidence="2">Ankyrin repeat-containing protein</fullName>
    </submittedName>
</protein>
<feature type="domain" description="Heterokaryon incompatibility" evidence="1">
    <location>
        <begin position="67"/>
        <end position="154"/>
    </location>
</feature>
<dbReference type="Pfam" id="PF06985">
    <property type="entry name" value="HET"/>
    <property type="match status" value="1"/>
</dbReference>
<name>A0A8H6X9I8_9AGAR</name>
<dbReference type="AlphaFoldDB" id="A0A8H6X9I8"/>
<gene>
    <name evidence="2" type="ORF">MSAN_02296400</name>
</gene>
<proteinExistence type="predicted"/>
<dbReference type="InterPro" id="IPR052895">
    <property type="entry name" value="HetReg/Transcr_Mod"/>
</dbReference>
<comment type="caution">
    <text evidence="2">The sequence shown here is derived from an EMBL/GenBank/DDBJ whole genome shotgun (WGS) entry which is preliminary data.</text>
</comment>
<reference evidence="2" key="1">
    <citation type="submission" date="2020-05" db="EMBL/GenBank/DDBJ databases">
        <title>Mycena genomes resolve the evolution of fungal bioluminescence.</title>
        <authorList>
            <person name="Tsai I.J."/>
        </authorList>
    </citation>
    <scope>NUCLEOTIDE SEQUENCE</scope>
    <source>
        <strain evidence="2">160909Yilan</strain>
    </source>
</reference>
<dbReference type="EMBL" id="JACAZH010000037">
    <property type="protein sequence ID" value="KAF7336424.1"/>
    <property type="molecule type" value="Genomic_DNA"/>
</dbReference>